<proteinExistence type="predicted"/>
<keyword evidence="2" id="KW-1185">Reference proteome</keyword>
<gene>
    <name evidence="1" type="ORF">E4O86_18515</name>
</gene>
<dbReference type="Proteomes" id="UP000773614">
    <property type="component" value="Unassembled WGS sequence"/>
</dbReference>
<protein>
    <submittedName>
        <fullName evidence="1">Uncharacterized protein</fullName>
    </submittedName>
</protein>
<reference evidence="1" key="1">
    <citation type="submission" date="2019-03" db="EMBL/GenBank/DDBJ databases">
        <title>Afifella sp. nov., isolated from activated sludge.</title>
        <authorList>
            <person name="Li Q."/>
            <person name="Liu Y."/>
        </authorList>
    </citation>
    <scope>NUCLEOTIDE SEQUENCE</scope>
    <source>
        <strain evidence="1">L72</strain>
    </source>
</reference>
<dbReference type="RefSeq" id="WP_161142044.1">
    <property type="nucleotide sequence ID" value="NZ_SPKJ01000090.1"/>
</dbReference>
<dbReference type="AlphaFoldDB" id="A0A964WV08"/>
<name>A0A964WV08_9HYPH</name>
<sequence length="95" mass="10386">MAKSLTFRQYVVLSVGEKTIVYGVRGDNCQDAPVFAELRRLPKTALGTFSDGGAATRDSKACGPRTPVRAVLFTATRRGREKLDFYGDSVTIEVK</sequence>
<comment type="caution">
    <text evidence="1">The sequence shown here is derived from an EMBL/GenBank/DDBJ whole genome shotgun (WGS) entry which is preliminary data.</text>
</comment>
<dbReference type="EMBL" id="SPKJ01000090">
    <property type="protein sequence ID" value="MYZ49702.1"/>
    <property type="molecule type" value="Genomic_DNA"/>
</dbReference>
<accession>A0A964WV08</accession>
<dbReference type="OrthoDB" id="8085080at2"/>
<evidence type="ECO:0000313" key="1">
    <source>
        <dbReference type="EMBL" id="MYZ49702.1"/>
    </source>
</evidence>
<evidence type="ECO:0000313" key="2">
    <source>
        <dbReference type="Proteomes" id="UP000773614"/>
    </source>
</evidence>
<organism evidence="1 2">
    <name type="scientific">Propylenella binzhouense</name>
    <dbReference type="NCBI Taxonomy" id="2555902"/>
    <lineage>
        <taxon>Bacteria</taxon>
        <taxon>Pseudomonadati</taxon>
        <taxon>Pseudomonadota</taxon>
        <taxon>Alphaproteobacteria</taxon>
        <taxon>Hyphomicrobiales</taxon>
        <taxon>Propylenellaceae</taxon>
        <taxon>Propylenella</taxon>
    </lineage>
</organism>